<comment type="caution">
    <text evidence="3">The sequence shown here is derived from an EMBL/GenBank/DDBJ whole genome shotgun (WGS) entry which is preliminary data.</text>
</comment>
<organism evidence="3 4">
    <name type="scientific">Gulosibacter chungangensis</name>
    <dbReference type="NCBI Taxonomy" id="979746"/>
    <lineage>
        <taxon>Bacteria</taxon>
        <taxon>Bacillati</taxon>
        <taxon>Actinomycetota</taxon>
        <taxon>Actinomycetes</taxon>
        <taxon>Micrococcales</taxon>
        <taxon>Microbacteriaceae</taxon>
        <taxon>Gulosibacter</taxon>
    </lineage>
</organism>
<dbReference type="InterPro" id="IPR011335">
    <property type="entry name" value="Restrct_endonuc-II-like"/>
</dbReference>
<dbReference type="AlphaFoldDB" id="A0A7J5BE18"/>
<accession>A0A7J5BE18</accession>
<dbReference type="SUPFAM" id="SSF52980">
    <property type="entry name" value="Restriction endonuclease-like"/>
    <property type="match status" value="1"/>
</dbReference>
<keyword evidence="4" id="KW-1185">Reference proteome</keyword>
<sequence length="287" mass="33122">MSALIDVFSRYHGVLRRQDFQTEGISEAEVRRLKRSGFLLNIRQGWYKCSQVPVDPIIEASVKHRCAYSGSPALALHGAWNLNEERAYLRAARQEHRHDIGKVIVLPQANDRYVPVSAAVDPIPQAFEVALTRLPEPQFIVVADSLANRKLLSVNDMQEIAARYPKDIQARTARVNHLADSGSESQMRLWLESQNLSFVQQYEWAERRYSDFLVGRRLIIEIDSLQHHGSIEAQQNDYFRDQYLIAQGYLVFRLTYTDIVRNWSVVSRRLKAIIARGDHLIPPHWGY</sequence>
<dbReference type="EMBL" id="WBKB01000003">
    <property type="protein sequence ID" value="KAB1643528.1"/>
    <property type="molecule type" value="Genomic_DNA"/>
</dbReference>
<dbReference type="InterPro" id="IPR025159">
    <property type="entry name" value="AbiEi_N"/>
</dbReference>
<dbReference type="OrthoDB" id="2594539at2"/>
<feature type="domain" description="DUF559" evidence="1">
    <location>
        <begin position="207"/>
        <end position="269"/>
    </location>
</feature>
<evidence type="ECO:0000259" key="2">
    <source>
        <dbReference type="Pfam" id="PF13338"/>
    </source>
</evidence>
<dbReference type="InterPro" id="IPR007569">
    <property type="entry name" value="DUF559"/>
</dbReference>
<dbReference type="RefSeq" id="WP_158051943.1">
    <property type="nucleotide sequence ID" value="NZ_WBKB01000003.1"/>
</dbReference>
<reference evidence="3 4" key="1">
    <citation type="submission" date="2019-09" db="EMBL/GenBank/DDBJ databases">
        <title>Phylogeny of genus Pseudoclavibacter and closely related genus.</title>
        <authorList>
            <person name="Li Y."/>
        </authorList>
    </citation>
    <scope>NUCLEOTIDE SEQUENCE [LARGE SCALE GENOMIC DNA]</scope>
    <source>
        <strain evidence="3 4">KCTC 13959</strain>
    </source>
</reference>
<dbReference type="Proteomes" id="UP000433493">
    <property type="component" value="Unassembled WGS sequence"/>
</dbReference>
<dbReference type="Gene3D" id="3.40.960.10">
    <property type="entry name" value="VSR Endonuclease"/>
    <property type="match status" value="1"/>
</dbReference>
<dbReference type="Pfam" id="PF04480">
    <property type="entry name" value="DUF559"/>
    <property type="match status" value="1"/>
</dbReference>
<gene>
    <name evidence="3" type="ORF">F8O05_06485</name>
</gene>
<protein>
    <submittedName>
        <fullName evidence="3">DUF559 domain-containing protein</fullName>
    </submittedName>
</protein>
<feature type="domain" description="AbiEi antitoxin N-terminal" evidence="2">
    <location>
        <begin position="3"/>
        <end position="45"/>
    </location>
</feature>
<evidence type="ECO:0000313" key="3">
    <source>
        <dbReference type="EMBL" id="KAB1643528.1"/>
    </source>
</evidence>
<dbReference type="Pfam" id="PF13338">
    <property type="entry name" value="AbiEi_4"/>
    <property type="match status" value="1"/>
</dbReference>
<proteinExistence type="predicted"/>
<evidence type="ECO:0000259" key="1">
    <source>
        <dbReference type="Pfam" id="PF04480"/>
    </source>
</evidence>
<name>A0A7J5BE18_9MICO</name>
<evidence type="ECO:0000313" key="4">
    <source>
        <dbReference type="Proteomes" id="UP000433493"/>
    </source>
</evidence>